<sequence>METTTLHEGWTLRHAGGEVPGEIDGVVVPATVPGSAHTDLLEAGLIPDPYLGENETALAWAHRADWVYETTFTAEPAAAGERVDLAFDGLDTVATIMLNGTELGRTENMHRRYRFDVTALLAAENSLTVHLHSALARAEEVAAEVGPRPHSYPHPFNAIRKMACSFGWDWGPDLQTAGIWRPVRLERWQTARLSEVRPLVTVGPDGTGRAEVLVDVETAAGAPSSAVRVRAALTAPDGATRAADGEVAVRDGRAALVLDVPDAELWWPHGYGAQPRYDLAVTLVDGEQALDDWSRKIGFRNVVVRTDPDEIGTSFTIEINGTPIFAKGANWIPDDHFLTRVTPDRYARRVDQAIAANMNLLRIWGGGVYEDDAFYDACDARGVLVWQDFLLACAAYAEDEPIWSELEAEARDNVVRLMSHPSLAIWNGGNENLWGFMDWGWQPELDGATWGYGYYHELFPQVLAELDPTRAYVEGSPTSPGFAPWGKHPNDPDHGLKHEWQVWNQVDYSHYRDEAPRFVSEFGFQGPPTWATLTRALDPDDLHKESSAFLLHQKAPDGNGKLDRGLAPHLPVPEDFTDWHWATQLNQAHAVRFALEHYRSHWPRTAGAIVWQINDCWPVTSWAAVDGDERPKPLWYAMRAAYAPRILTVQPRDGRLVVAVVNDTDQPWSGVLSLSRHTLDGAVPASSDVTAEAGPRSVELVDVPADLATAGDPAREVLVAALGDVRTVHLYAENKDLALDPDAVTATAAPASGGYDVTITATSLALDVTVLADRLAPDAVTDRALDPLLAGESVTVHVATAAAPDPGDLTGAPVLRSSNALHAAVGHPSKL</sequence>
<evidence type="ECO:0000259" key="7">
    <source>
        <dbReference type="Pfam" id="PF22666"/>
    </source>
</evidence>
<comment type="similarity">
    <text evidence="2">Belongs to the glycosyl hydrolase 2 family.</text>
</comment>
<feature type="domain" description="Glycoside hydrolase family 2 immunoglobulin-like beta-sandwich" evidence="6">
    <location>
        <begin position="208"/>
        <end position="300"/>
    </location>
</feature>
<keyword evidence="4 8" id="KW-0378">Hydrolase</keyword>
<name>A0ABP8KVA0_9MICO</name>
<proteinExistence type="inferred from homology"/>
<dbReference type="InterPro" id="IPR006102">
    <property type="entry name" value="Ig-like_GH2"/>
</dbReference>
<dbReference type="EMBL" id="BAABGN010000001">
    <property type="protein sequence ID" value="GAA4416056.1"/>
    <property type="molecule type" value="Genomic_DNA"/>
</dbReference>
<evidence type="ECO:0000256" key="5">
    <source>
        <dbReference type="ARBA" id="ARBA00023295"/>
    </source>
</evidence>
<dbReference type="SUPFAM" id="SSF49303">
    <property type="entry name" value="beta-Galactosidase/glucuronidase domain"/>
    <property type="match status" value="1"/>
</dbReference>
<evidence type="ECO:0000256" key="4">
    <source>
        <dbReference type="ARBA" id="ARBA00022801"/>
    </source>
</evidence>
<dbReference type="GO" id="GO:0016787">
    <property type="term" value="F:hydrolase activity"/>
    <property type="evidence" value="ECO:0007669"/>
    <property type="project" value="UniProtKB-KW"/>
</dbReference>
<reference evidence="9" key="1">
    <citation type="journal article" date="2019" name="Int. J. Syst. Evol. Microbiol.">
        <title>The Global Catalogue of Microorganisms (GCM) 10K type strain sequencing project: providing services to taxonomists for standard genome sequencing and annotation.</title>
        <authorList>
            <consortium name="The Broad Institute Genomics Platform"/>
            <consortium name="The Broad Institute Genome Sequencing Center for Infectious Disease"/>
            <person name="Wu L."/>
            <person name="Ma J."/>
        </authorList>
    </citation>
    <scope>NUCLEOTIDE SEQUENCE [LARGE SCALE GENOMIC DNA]</scope>
    <source>
        <strain evidence="9">JCM 17810</strain>
    </source>
</reference>
<keyword evidence="5" id="KW-0326">Glycosidase</keyword>
<dbReference type="Pfam" id="PF00703">
    <property type="entry name" value="Glyco_hydro_2"/>
    <property type="match status" value="1"/>
</dbReference>
<dbReference type="SUPFAM" id="SSF49785">
    <property type="entry name" value="Galactose-binding domain-like"/>
    <property type="match status" value="1"/>
</dbReference>
<dbReference type="Gene3D" id="2.60.40.10">
    <property type="entry name" value="Immunoglobulins"/>
    <property type="match status" value="1"/>
</dbReference>
<gene>
    <name evidence="8" type="ORF">GCM10023169_02980</name>
</gene>
<dbReference type="InterPro" id="IPR050887">
    <property type="entry name" value="Beta-mannosidase_GH2"/>
</dbReference>
<dbReference type="RefSeq" id="WP_345214721.1">
    <property type="nucleotide sequence ID" value="NZ_BAABGN010000001.1"/>
</dbReference>
<dbReference type="InterPro" id="IPR017853">
    <property type="entry name" value="GH"/>
</dbReference>
<evidence type="ECO:0000256" key="3">
    <source>
        <dbReference type="ARBA" id="ARBA00012754"/>
    </source>
</evidence>
<organism evidence="8 9">
    <name type="scientific">Georgenia halophila</name>
    <dbReference type="NCBI Taxonomy" id="620889"/>
    <lineage>
        <taxon>Bacteria</taxon>
        <taxon>Bacillati</taxon>
        <taxon>Actinomycetota</taxon>
        <taxon>Actinomycetes</taxon>
        <taxon>Micrococcales</taxon>
        <taxon>Bogoriellaceae</taxon>
        <taxon>Georgenia</taxon>
    </lineage>
</organism>
<accession>A0ABP8KVA0</accession>
<keyword evidence="9" id="KW-1185">Reference proteome</keyword>
<evidence type="ECO:0000313" key="8">
    <source>
        <dbReference type="EMBL" id="GAA4416056.1"/>
    </source>
</evidence>
<dbReference type="InterPro" id="IPR054593">
    <property type="entry name" value="Beta-mannosidase-like_N2"/>
</dbReference>
<dbReference type="InterPro" id="IPR013783">
    <property type="entry name" value="Ig-like_fold"/>
</dbReference>
<dbReference type="Gene3D" id="2.60.120.260">
    <property type="entry name" value="Galactose-binding domain-like"/>
    <property type="match status" value="1"/>
</dbReference>
<dbReference type="EC" id="3.2.1.25" evidence="3"/>
<evidence type="ECO:0000259" key="6">
    <source>
        <dbReference type="Pfam" id="PF00703"/>
    </source>
</evidence>
<dbReference type="Pfam" id="PF22666">
    <property type="entry name" value="Glyco_hydro_2_N2"/>
    <property type="match status" value="1"/>
</dbReference>
<evidence type="ECO:0000256" key="1">
    <source>
        <dbReference type="ARBA" id="ARBA00000829"/>
    </source>
</evidence>
<evidence type="ECO:0000313" key="9">
    <source>
        <dbReference type="Proteomes" id="UP001500622"/>
    </source>
</evidence>
<evidence type="ECO:0000256" key="2">
    <source>
        <dbReference type="ARBA" id="ARBA00007401"/>
    </source>
</evidence>
<comment type="catalytic activity">
    <reaction evidence="1">
        <text>Hydrolysis of terminal, non-reducing beta-D-mannose residues in beta-D-mannosides.</text>
        <dbReference type="EC" id="3.2.1.25"/>
    </reaction>
</comment>
<protein>
    <recommendedName>
        <fullName evidence="3">beta-mannosidase</fullName>
        <ecNumber evidence="3">3.2.1.25</ecNumber>
    </recommendedName>
</protein>
<feature type="domain" description="Beta-mannosidase-like galactose-binding" evidence="7">
    <location>
        <begin position="10"/>
        <end position="181"/>
    </location>
</feature>
<dbReference type="Proteomes" id="UP001500622">
    <property type="component" value="Unassembled WGS sequence"/>
</dbReference>
<comment type="caution">
    <text evidence="8">The sequence shown here is derived from an EMBL/GenBank/DDBJ whole genome shotgun (WGS) entry which is preliminary data.</text>
</comment>
<dbReference type="SUPFAM" id="SSF51445">
    <property type="entry name" value="(Trans)glycosidases"/>
    <property type="match status" value="1"/>
</dbReference>
<dbReference type="InterPro" id="IPR036156">
    <property type="entry name" value="Beta-gal/glucu_dom_sf"/>
</dbReference>
<dbReference type="PANTHER" id="PTHR43730">
    <property type="entry name" value="BETA-MANNOSIDASE"/>
    <property type="match status" value="1"/>
</dbReference>
<dbReference type="InterPro" id="IPR008979">
    <property type="entry name" value="Galactose-bd-like_sf"/>
</dbReference>
<dbReference type="Gene3D" id="3.20.20.80">
    <property type="entry name" value="Glycosidases"/>
    <property type="match status" value="1"/>
</dbReference>
<dbReference type="PANTHER" id="PTHR43730:SF1">
    <property type="entry name" value="BETA-MANNOSIDASE"/>
    <property type="match status" value="1"/>
</dbReference>